<protein>
    <submittedName>
        <fullName evidence="1">Uncharacterized protein</fullName>
    </submittedName>
</protein>
<evidence type="ECO:0000313" key="1">
    <source>
        <dbReference type="EMBL" id="RHZ85516.1"/>
    </source>
</evidence>
<name>A0A397JHT9_9GLOM</name>
<keyword evidence="2" id="KW-1185">Reference proteome</keyword>
<dbReference type="AlphaFoldDB" id="A0A397JHT9"/>
<gene>
    <name evidence="1" type="ORF">Glove_64g39</name>
</gene>
<sequence>MDEDEILGSRKVQASNRKTRIRNPLPSSNDTSFMFHNNVLTIYASTDKDVDIFMIIKNDIVISNQWCSTPVLKLLEFSIEPYLQDDVILSIGLQIPKSPNLINFKLSYALVIIRLPR</sequence>
<dbReference type="Proteomes" id="UP000266861">
    <property type="component" value="Unassembled WGS sequence"/>
</dbReference>
<reference evidence="1 2" key="1">
    <citation type="submission" date="2018-08" db="EMBL/GenBank/DDBJ databases">
        <title>Genome and evolution of the arbuscular mycorrhizal fungus Diversispora epigaea (formerly Glomus versiforme) and its bacterial endosymbionts.</title>
        <authorList>
            <person name="Sun X."/>
            <person name="Fei Z."/>
            <person name="Harrison M."/>
        </authorList>
    </citation>
    <scope>NUCLEOTIDE SEQUENCE [LARGE SCALE GENOMIC DNA]</scope>
    <source>
        <strain evidence="1 2">IT104</strain>
    </source>
</reference>
<comment type="caution">
    <text evidence="1">The sequence shown here is derived from an EMBL/GenBank/DDBJ whole genome shotgun (WGS) entry which is preliminary data.</text>
</comment>
<dbReference type="EMBL" id="PQFF01000061">
    <property type="protein sequence ID" value="RHZ85516.1"/>
    <property type="molecule type" value="Genomic_DNA"/>
</dbReference>
<organism evidence="1 2">
    <name type="scientific">Diversispora epigaea</name>
    <dbReference type="NCBI Taxonomy" id="1348612"/>
    <lineage>
        <taxon>Eukaryota</taxon>
        <taxon>Fungi</taxon>
        <taxon>Fungi incertae sedis</taxon>
        <taxon>Mucoromycota</taxon>
        <taxon>Glomeromycotina</taxon>
        <taxon>Glomeromycetes</taxon>
        <taxon>Diversisporales</taxon>
        <taxon>Diversisporaceae</taxon>
        <taxon>Diversispora</taxon>
    </lineage>
</organism>
<accession>A0A397JHT9</accession>
<evidence type="ECO:0000313" key="2">
    <source>
        <dbReference type="Proteomes" id="UP000266861"/>
    </source>
</evidence>
<proteinExistence type="predicted"/>